<dbReference type="InParanoid" id="A0A0Q9X5A4"/>
<organism evidence="9 10">
    <name type="scientific">Drosophila mojavensis</name>
    <name type="common">Fruit fly</name>
    <dbReference type="NCBI Taxonomy" id="7230"/>
    <lineage>
        <taxon>Eukaryota</taxon>
        <taxon>Metazoa</taxon>
        <taxon>Ecdysozoa</taxon>
        <taxon>Arthropoda</taxon>
        <taxon>Hexapoda</taxon>
        <taxon>Insecta</taxon>
        <taxon>Pterygota</taxon>
        <taxon>Neoptera</taxon>
        <taxon>Endopterygota</taxon>
        <taxon>Diptera</taxon>
        <taxon>Brachycera</taxon>
        <taxon>Muscomorpha</taxon>
        <taxon>Ephydroidea</taxon>
        <taxon>Drosophilidae</taxon>
        <taxon>Drosophila</taxon>
    </lineage>
</organism>
<evidence type="ECO:0000259" key="8">
    <source>
        <dbReference type="PROSITE" id="PS50279"/>
    </source>
</evidence>
<dbReference type="SMR" id="A0A0Q9X5A4"/>
<evidence type="ECO:0000256" key="3">
    <source>
        <dbReference type="ARBA" id="ARBA00022656"/>
    </source>
</evidence>
<evidence type="ECO:0000256" key="4">
    <source>
        <dbReference type="ARBA" id="ARBA00022690"/>
    </source>
</evidence>
<keyword evidence="4" id="KW-0646">Protease inhibitor</keyword>
<dbReference type="OrthoDB" id="4473401at2759"/>
<dbReference type="GO" id="GO:0004867">
    <property type="term" value="F:serine-type endopeptidase inhibitor activity"/>
    <property type="evidence" value="ECO:0007669"/>
    <property type="project" value="UniProtKB-KW"/>
</dbReference>
<dbReference type="Proteomes" id="UP000009192">
    <property type="component" value="Unassembled WGS sequence"/>
</dbReference>
<dbReference type="PROSITE" id="PS50279">
    <property type="entry name" value="BPTI_KUNITZ_2"/>
    <property type="match status" value="1"/>
</dbReference>
<keyword evidence="3" id="KW-0800">Toxin</keyword>
<dbReference type="Gene3D" id="4.10.410.10">
    <property type="entry name" value="Pancreatic trypsin inhibitor Kunitz domain"/>
    <property type="match status" value="1"/>
</dbReference>
<dbReference type="InterPro" id="IPR002223">
    <property type="entry name" value="Kunitz_BPTI"/>
</dbReference>
<dbReference type="InterPro" id="IPR020901">
    <property type="entry name" value="Prtase_inh_Kunz-CS"/>
</dbReference>
<keyword evidence="2" id="KW-0964">Secreted</keyword>
<dbReference type="GO" id="GO:0005615">
    <property type="term" value="C:extracellular space"/>
    <property type="evidence" value="ECO:0007669"/>
    <property type="project" value="TreeGrafter"/>
</dbReference>
<name>A0A0Q9X5A4_DROMO</name>
<dbReference type="CDD" id="cd00109">
    <property type="entry name" value="Kunitz-type"/>
    <property type="match status" value="1"/>
</dbReference>
<evidence type="ECO:0000256" key="1">
    <source>
        <dbReference type="ARBA" id="ARBA00004613"/>
    </source>
</evidence>
<feature type="signal peptide" evidence="7">
    <location>
        <begin position="1"/>
        <end position="19"/>
    </location>
</feature>
<dbReference type="KEGG" id="dmo:Dmoj_GI25769"/>
<keyword evidence="5" id="KW-0722">Serine protease inhibitor</keyword>
<dbReference type="SUPFAM" id="SSF57362">
    <property type="entry name" value="BPTI-like"/>
    <property type="match status" value="1"/>
</dbReference>
<dbReference type="InterPro" id="IPR036880">
    <property type="entry name" value="Kunitz_BPTI_sf"/>
</dbReference>
<dbReference type="InterPro" id="IPR050098">
    <property type="entry name" value="TFPI/VKTCI-like"/>
</dbReference>
<evidence type="ECO:0000313" key="9">
    <source>
        <dbReference type="EMBL" id="KRG03350.1"/>
    </source>
</evidence>
<keyword evidence="7" id="KW-0732">Signal</keyword>
<dbReference type="PRINTS" id="PR00759">
    <property type="entry name" value="BASICPTASE"/>
</dbReference>
<dbReference type="EMBL" id="CH933807">
    <property type="protein sequence ID" value="KRG03350.1"/>
    <property type="molecule type" value="Genomic_DNA"/>
</dbReference>
<evidence type="ECO:0000256" key="7">
    <source>
        <dbReference type="SAM" id="SignalP"/>
    </source>
</evidence>
<reference evidence="9 10" key="1">
    <citation type="journal article" date="2007" name="Nature">
        <title>Evolution of genes and genomes on the Drosophila phylogeny.</title>
        <authorList>
            <consortium name="Drosophila 12 Genomes Consortium"/>
            <person name="Clark A.G."/>
            <person name="Eisen M.B."/>
            <person name="Smith D.R."/>
            <person name="Bergman C.M."/>
            <person name="Oliver B."/>
            <person name="Markow T.A."/>
            <person name="Kaufman T.C."/>
            <person name="Kellis M."/>
            <person name="Gelbart W."/>
            <person name="Iyer V.N."/>
            <person name="Pollard D.A."/>
            <person name="Sackton T.B."/>
            <person name="Larracuente A.M."/>
            <person name="Singh N.D."/>
            <person name="Abad J.P."/>
            <person name="Abt D.N."/>
            <person name="Adryan B."/>
            <person name="Aguade M."/>
            <person name="Akashi H."/>
            <person name="Anderson W.W."/>
            <person name="Aquadro C.F."/>
            <person name="Ardell D.H."/>
            <person name="Arguello R."/>
            <person name="Artieri C.G."/>
            <person name="Barbash D.A."/>
            <person name="Barker D."/>
            <person name="Barsanti P."/>
            <person name="Batterham P."/>
            <person name="Batzoglou S."/>
            <person name="Begun D."/>
            <person name="Bhutkar A."/>
            <person name="Blanco E."/>
            <person name="Bosak S.A."/>
            <person name="Bradley R.K."/>
            <person name="Brand A.D."/>
            <person name="Brent M.R."/>
            <person name="Brooks A.N."/>
            <person name="Brown R.H."/>
            <person name="Butlin R.K."/>
            <person name="Caggese C."/>
            <person name="Calvi B.R."/>
            <person name="Bernardo de Carvalho A."/>
            <person name="Caspi A."/>
            <person name="Castrezana S."/>
            <person name="Celniker S.E."/>
            <person name="Chang J.L."/>
            <person name="Chapple C."/>
            <person name="Chatterji S."/>
            <person name="Chinwalla A."/>
            <person name="Civetta A."/>
            <person name="Clifton S.W."/>
            <person name="Comeron J.M."/>
            <person name="Costello J.C."/>
            <person name="Coyne J.A."/>
            <person name="Daub J."/>
            <person name="David R.G."/>
            <person name="Delcher A.L."/>
            <person name="Delehaunty K."/>
            <person name="Do C.B."/>
            <person name="Ebling H."/>
            <person name="Edwards K."/>
            <person name="Eickbush T."/>
            <person name="Evans J.D."/>
            <person name="Filipski A."/>
            <person name="Findeiss S."/>
            <person name="Freyhult E."/>
            <person name="Fulton L."/>
            <person name="Fulton R."/>
            <person name="Garcia A.C."/>
            <person name="Gardiner A."/>
            <person name="Garfield D.A."/>
            <person name="Garvin B.E."/>
            <person name="Gibson G."/>
            <person name="Gilbert D."/>
            <person name="Gnerre S."/>
            <person name="Godfrey J."/>
            <person name="Good R."/>
            <person name="Gotea V."/>
            <person name="Gravely B."/>
            <person name="Greenberg A.J."/>
            <person name="Griffiths-Jones S."/>
            <person name="Gross S."/>
            <person name="Guigo R."/>
            <person name="Gustafson E.A."/>
            <person name="Haerty W."/>
            <person name="Hahn M.W."/>
            <person name="Halligan D.L."/>
            <person name="Halpern A.L."/>
            <person name="Halter G.M."/>
            <person name="Han M.V."/>
            <person name="Heger A."/>
            <person name="Hillier L."/>
            <person name="Hinrichs A.S."/>
            <person name="Holmes I."/>
            <person name="Hoskins R.A."/>
            <person name="Hubisz M.J."/>
            <person name="Hultmark D."/>
            <person name="Huntley M.A."/>
            <person name="Jaffe D.B."/>
            <person name="Jagadeeshan S."/>
            <person name="Jeck W.R."/>
            <person name="Johnson J."/>
            <person name="Jones C.D."/>
            <person name="Jordan W.C."/>
            <person name="Karpen G.H."/>
            <person name="Kataoka E."/>
            <person name="Keightley P.D."/>
            <person name="Kheradpour P."/>
            <person name="Kirkness E.F."/>
            <person name="Koerich L.B."/>
            <person name="Kristiansen K."/>
            <person name="Kudrna D."/>
            <person name="Kulathinal R.J."/>
            <person name="Kumar S."/>
            <person name="Kwok R."/>
            <person name="Lander E."/>
            <person name="Langley C.H."/>
            <person name="Lapoint R."/>
            <person name="Lazzaro B.P."/>
            <person name="Lee S.J."/>
            <person name="Levesque L."/>
            <person name="Li R."/>
            <person name="Lin C.F."/>
            <person name="Lin M.F."/>
            <person name="Lindblad-Toh K."/>
            <person name="Llopart A."/>
            <person name="Long M."/>
            <person name="Low L."/>
            <person name="Lozovsky E."/>
            <person name="Lu J."/>
            <person name="Luo M."/>
            <person name="Machado C.A."/>
            <person name="Makalowski W."/>
            <person name="Marzo M."/>
            <person name="Matsuda M."/>
            <person name="Matzkin L."/>
            <person name="McAllister B."/>
            <person name="McBride C.S."/>
            <person name="McKernan B."/>
            <person name="McKernan K."/>
            <person name="Mendez-Lago M."/>
            <person name="Minx P."/>
            <person name="Mollenhauer M.U."/>
            <person name="Montooth K."/>
            <person name="Mount S.M."/>
            <person name="Mu X."/>
            <person name="Myers E."/>
            <person name="Negre B."/>
            <person name="Newfeld S."/>
            <person name="Nielsen R."/>
            <person name="Noor M.A."/>
            <person name="O'Grady P."/>
            <person name="Pachter L."/>
            <person name="Papaceit M."/>
            <person name="Parisi M.J."/>
            <person name="Parisi M."/>
            <person name="Parts L."/>
            <person name="Pedersen J.S."/>
            <person name="Pesole G."/>
            <person name="Phillippy A.M."/>
            <person name="Ponting C.P."/>
            <person name="Pop M."/>
            <person name="Porcelli D."/>
            <person name="Powell J.R."/>
            <person name="Prohaska S."/>
            <person name="Pruitt K."/>
            <person name="Puig M."/>
            <person name="Quesneville H."/>
            <person name="Ram K.R."/>
            <person name="Rand D."/>
            <person name="Rasmussen M.D."/>
            <person name="Reed L.K."/>
            <person name="Reenan R."/>
            <person name="Reily A."/>
            <person name="Remington K.A."/>
            <person name="Rieger T.T."/>
            <person name="Ritchie M.G."/>
            <person name="Robin C."/>
            <person name="Rogers Y.H."/>
            <person name="Rohde C."/>
            <person name="Rozas J."/>
            <person name="Rubenfield M.J."/>
            <person name="Ruiz A."/>
            <person name="Russo S."/>
            <person name="Salzberg S.L."/>
            <person name="Sanchez-Gracia A."/>
            <person name="Saranga D.J."/>
            <person name="Sato H."/>
            <person name="Schaeffer S.W."/>
            <person name="Schatz M.C."/>
            <person name="Schlenke T."/>
            <person name="Schwartz R."/>
            <person name="Segarra C."/>
            <person name="Singh R.S."/>
            <person name="Sirot L."/>
            <person name="Sirota M."/>
            <person name="Sisneros N.B."/>
            <person name="Smith C.D."/>
            <person name="Smith T.F."/>
            <person name="Spieth J."/>
            <person name="Stage D.E."/>
            <person name="Stark A."/>
            <person name="Stephan W."/>
            <person name="Strausberg R.L."/>
            <person name="Strempel S."/>
            <person name="Sturgill D."/>
            <person name="Sutton G."/>
            <person name="Sutton G.G."/>
            <person name="Tao W."/>
            <person name="Teichmann S."/>
            <person name="Tobari Y.N."/>
            <person name="Tomimura Y."/>
            <person name="Tsolas J.M."/>
            <person name="Valente V.L."/>
            <person name="Venter E."/>
            <person name="Venter J.C."/>
            <person name="Vicario S."/>
            <person name="Vieira F.G."/>
            <person name="Vilella A.J."/>
            <person name="Villasante A."/>
            <person name="Walenz B."/>
            <person name="Wang J."/>
            <person name="Wasserman M."/>
            <person name="Watts T."/>
            <person name="Wilson D."/>
            <person name="Wilson R.K."/>
            <person name="Wing R.A."/>
            <person name="Wolfner M.F."/>
            <person name="Wong A."/>
            <person name="Wong G.K."/>
            <person name="Wu C.I."/>
            <person name="Wu G."/>
            <person name="Yamamoto D."/>
            <person name="Yang H.P."/>
            <person name="Yang S.P."/>
            <person name="Yorke J.A."/>
            <person name="Yoshida K."/>
            <person name="Zdobnov E."/>
            <person name="Zhang P."/>
            <person name="Zhang Y."/>
            <person name="Zimin A.V."/>
            <person name="Baldwin J."/>
            <person name="Abdouelleil A."/>
            <person name="Abdulkadir J."/>
            <person name="Abebe A."/>
            <person name="Abera B."/>
            <person name="Abreu J."/>
            <person name="Acer S.C."/>
            <person name="Aftuck L."/>
            <person name="Alexander A."/>
            <person name="An P."/>
            <person name="Anderson E."/>
            <person name="Anderson S."/>
            <person name="Arachi H."/>
            <person name="Azer M."/>
            <person name="Bachantsang P."/>
            <person name="Barry A."/>
            <person name="Bayul T."/>
            <person name="Berlin A."/>
            <person name="Bessette D."/>
            <person name="Bloom T."/>
            <person name="Blye J."/>
            <person name="Boguslavskiy L."/>
            <person name="Bonnet C."/>
            <person name="Boukhgalter B."/>
            <person name="Bourzgui I."/>
            <person name="Brown A."/>
            <person name="Cahill P."/>
            <person name="Channer S."/>
            <person name="Cheshatsang Y."/>
            <person name="Chuda L."/>
            <person name="Citroen M."/>
            <person name="Collymore A."/>
            <person name="Cooke P."/>
            <person name="Costello M."/>
            <person name="D'Aco K."/>
            <person name="Daza R."/>
            <person name="De Haan G."/>
            <person name="DeGray S."/>
            <person name="DeMaso C."/>
            <person name="Dhargay N."/>
            <person name="Dooley K."/>
            <person name="Dooley E."/>
            <person name="Doricent M."/>
            <person name="Dorje P."/>
            <person name="Dorjee K."/>
            <person name="Dupes A."/>
            <person name="Elong R."/>
            <person name="Falk J."/>
            <person name="Farina A."/>
            <person name="Faro S."/>
            <person name="Ferguson D."/>
            <person name="Fisher S."/>
            <person name="Foley C.D."/>
            <person name="Franke A."/>
            <person name="Friedrich D."/>
            <person name="Gadbois L."/>
            <person name="Gearin G."/>
            <person name="Gearin C.R."/>
            <person name="Giannoukos G."/>
            <person name="Goode T."/>
            <person name="Graham J."/>
            <person name="Grandbois E."/>
            <person name="Grewal S."/>
            <person name="Gyaltsen K."/>
            <person name="Hafez N."/>
            <person name="Hagos B."/>
            <person name="Hall J."/>
            <person name="Henson C."/>
            <person name="Hollinger A."/>
            <person name="Honan T."/>
            <person name="Huard M.D."/>
            <person name="Hughes L."/>
            <person name="Hurhula B."/>
            <person name="Husby M.E."/>
            <person name="Kamat A."/>
            <person name="Kanga B."/>
            <person name="Kashin S."/>
            <person name="Khazanovich D."/>
            <person name="Kisner P."/>
            <person name="Lance K."/>
            <person name="Lara M."/>
            <person name="Lee W."/>
            <person name="Lennon N."/>
            <person name="Letendre F."/>
            <person name="LeVine R."/>
            <person name="Lipovsky A."/>
            <person name="Liu X."/>
            <person name="Liu J."/>
            <person name="Liu S."/>
            <person name="Lokyitsang T."/>
            <person name="Lokyitsang Y."/>
            <person name="Lubonja R."/>
            <person name="Lui A."/>
            <person name="MacDonald P."/>
            <person name="Magnisalis V."/>
            <person name="Maru K."/>
            <person name="Matthews C."/>
            <person name="McCusker W."/>
            <person name="McDonough S."/>
            <person name="Mehta T."/>
            <person name="Meldrim J."/>
            <person name="Meneus L."/>
            <person name="Mihai O."/>
            <person name="Mihalev A."/>
            <person name="Mihova T."/>
            <person name="Mittelman R."/>
            <person name="Mlenga V."/>
            <person name="Montmayeur A."/>
            <person name="Mulrain L."/>
            <person name="Navidi A."/>
            <person name="Naylor J."/>
            <person name="Negash T."/>
            <person name="Nguyen T."/>
            <person name="Nguyen N."/>
            <person name="Nicol R."/>
            <person name="Norbu C."/>
            <person name="Norbu N."/>
            <person name="Novod N."/>
            <person name="O'Neill B."/>
            <person name="Osman S."/>
            <person name="Markiewicz E."/>
            <person name="Oyono O.L."/>
            <person name="Patti C."/>
            <person name="Phunkhang P."/>
            <person name="Pierre F."/>
            <person name="Priest M."/>
            <person name="Raghuraman S."/>
            <person name="Rege F."/>
            <person name="Reyes R."/>
            <person name="Rise C."/>
            <person name="Rogov P."/>
            <person name="Ross K."/>
            <person name="Ryan E."/>
            <person name="Settipalli S."/>
            <person name="Shea T."/>
            <person name="Sherpa N."/>
            <person name="Shi L."/>
            <person name="Shih D."/>
            <person name="Sparrow T."/>
            <person name="Spaulding J."/>
            <person name="Stalker J."/>
            <person name="Stange-Thomann N."/>
            <person name="Stavropoulos S."/>
            <person name="Stone C."/>
            <person name="Strader C."/>
            <person name="Tesfaye S."/>
            <person name="Thomson T."/>
            <person name="Thoulutsang Y."/>
            <person name="Thoulutsang D."/>
            <person name="Topham K."/>
            <person name="Topping I."/>
            <person name="Tsamla T."/>
            <person name="Vassiliev H."/>
            <person name="Vo A."/>
            <person name="Wangchuk T."/>
            <person name="Wangdi T."/>
            <person name="Weiand M."/>
            <person name="Wilkinson J."/>
            <person name="Wilson A."/>
            <person name="Yadav S."/>
            <person name="Young G."/>
            <person name="Yu Q."/>
            <person name="Zembek L."/>
            <person name="Zhong D."/>
            <person name="Zimmer A."/>
            <person name="Zwirko Z."/>
            <person name="Jaffe D.B."/>
            <person name="Alvarez P."/>
            <person name="Brockman W."/>
            <person name="Butler J."/>
            <person name="Chin C."/>
            <person name="Gnerre S."/>
            <person name="Grabherr M."/>
            <person name="Kleber M."/>
            <person name="Mauceli E."/>
            <person name="MacCallum I."/>
        </authorList>
    </citation>
    <scope>NUCLEOTIDE SEQUENCE [LARGE SCALE GENOMIC DNA]</scope>
    <source>
        <strain evidence="10">Tucson 15081-1352.22</strain>
    </source>
</reference>
<comment type="subcellular location">
    <subcellularLocation>
        <location evidence="1">Secreted</location>
    </subcellularLocation>
</comment>
<accession>A0A0Q9X5A4</accession>
<dbReference type="SMART" id="SM00131">
    <property type="entry name" value="KU"/>
    <property type="match status" value="1"/>
</dbReference>
<feature type="domain" description="BPTI/Kunitz inhibitor" evidence="8">
    <location>
        <begin position="25"/>
        <end position="80"/>
    </location>
</feature>
<evidence type="ECO:0000313" key="10">
    <source>
        <dbReference type="Proteomes" id="UP000009192"/>
    </source>
</evidence>
<protein>
    <recommendedName>
        <fullName evidence="8">BPTI/Kunitz inhibitor domain-containing protein</fullName>
    </recommendedName>
</protein>
<keyword evidence="10" id="KW-1185">Reference proteome</keyword>
<evidence type="ECO:0000256" key="5">
    <source>
        <dbReference type="ARBA" id="ARBA00022900"/>
    </source>
</evidence>
<dbReference type="PANTHER" id="PTHR10083:SF217">
    <property type="entry name" value="BOOPHILIN-H2"/>
    <property type="match status" value="1"/>
</dbReference>
<proteinExistence type="predicted"/>
<gene>
    <name evidence="9" type="primary">Dmoj\GI25769</name>
    <name evidence="9" type="ORF">Dmoj_GI25769</name>
</gene>
<dbReference type="AlphaFoldDB" id="A0A0Q9X5A4"/>
<dbReference type="Pfam" id="PF00014">
    <property type="entry name" value="Kunitz_BPTI"/>
    <property type="match status" value="1"/>
</dbReference>
<dbReference type="PANTHER" id="PTHR10083">
    <property type="entry name" value="KUNITZ-TYPE PROTEASE INHIBITOR-RELATED"/>
    <property type="match status" value="1"/>
</dbReference>
<feature type="chain" id="PRO_5006387522" description="BPTI/Kunitz inhibitor domain-containing protein" evidence="7">
    <location>
        <begin position="20"/>
        <end position="96"/>
    </location>
</feature>
<keyword evidence="6" id="KW-1015">Disulfide bond</keyword>
<sequence>MKFAAVLCVLIALFGRSLAALPYRCTRPPAADGYGGYICFQTLSRWTYCYRENVCKLFYYGGCGGNVNNFRTLQECERTCVQRAAGRKNRLKGKLR</sequence>
<evidence type="ECO:0000256" key="2">
    <source>
        <dbReference type="ARBA" id="ARBA00022525"/>
    </source>
</evidence>
<dbReference type="PROSITE" id="PS00280">
    <property type="entry name" value="BPTI_KUNITZ_1"/>
    <property type="match status" value="1"/>
</dbReference>
<evidence type="ECO:0000256" key="6">
    <source>
        <dbReference type="ARBA" id="ARBA00023157"/>
    </source>
</evidence>